<proteinExistence type="predicted"/>
<dbReference type="OrthoDB" id="3366231at2759"/>
<sequence>MTIPLPRPTKLPSFMSHCSRTVSTYSESTKCYIPRALTRSTKTRNESTSLYDEFIATPEIGDICVDVFTFGANTASAEDGIYLLDTRTTIGPIVDDERNPAHSLLTMYCDLFCFRLFARYLSKSQFKGTSSILVICEATCDVGLFDDQNEGHLALREAVDSLRTPAQLRIMFSQIVLEGYATSMSLWIEFWEMLSIDHIQGLGHETNGHEFSLQIIDDLLSHSARHLRSLQ</sequence>
<comment type="caution">
    <text evidence="1">The sequence shown here is derived from an EMBL/GenBank/DDBJ whole genome shotgun (WGS) entry which is preliminary data.</text>
</comment>
<organism evidence="1 2">
    <name type="scientific">Suillus discolor</name>
    <dbReference type="NCBI Taxonomy" id="1912936"/>
    <lineage>
        <taxon>Eukaryota</taxon>
        <taxon>Fungi</taxon>
        <taxon>Dikarya</taxon>
        <taxon>Basidiomycota</taxon>
        <taxon>Agaricomycotina</taxon>
        <taxon>Agaricomycetes</taxon>
        <taxon>Agaricomycetidae</taxon>
        <taxon>Boletales</taxon>
        <taxon>Suillineae</taxon>
        <taxon>Suillaceae</taxon>
        <taxon>Suillus</taxon>
    </lineage>
</organism>
<evidence type="ECO:0000313" key="1">
    <source>
        <dbReference type="EMBL" id="KAG2090219.1"/>
    </source>
</evidence>
<dbReference type="AlphaFoldDB" id="A0A9P7JMV6"/>
<gene>
    <name evidence="1" type="ORF">F5147DRAFT_787377</name>
</gene>
<dbReference type="EMBL" id="JABBWM010000105">
    <property type="protein sequence ID" value="KAG2090219.1"/>
    <property type="molecule type" value="Genomic_DNA"/>
</dbReference>
<dbReference type="GeneID" id="64705219"/>
<dbReference type="Proteomes" id="UP000823399">
    <property type="component" value="Unassembled WGS sequence"/>
</dbReference>
<dbReference type="RefSeq" id="XP_041286166.1">
    <property type="nucleotide sequence ID" value="XM_041442960.1"/>
</dbReference>
<reference evidence="1" key="1">
    <citation type="journal article" date="2020" name="New Phytol.">
        <title>Comparative genomics reveals dynamic genome evolution in host specialist ectomycorrhizal fungi.</title>
        <authorList>
            <person name="Lofgren L.A."/>
            <person name="Nguyen N.H."/>
            <person name="Vilgalys R."/>
            <person name="Ruytinx J."/>
            <person name="Liao H.L."/>
            <person name="Branco S."/>
            <person name="Kuo A."/>
            <person name="LaButti K."/>
            <person name="Lipzen A."/>
            <person name="Andreopoulos W."/>
            <person name="Pangilinan J."/>
            <person name="Riley R."/>
            <person name="Hundley H."/>
            <person name="Na H."/>
            <person name="Barry K."/>
            <person name="Grigoriev I.V."/>
            <person name="Stajich J.E."/>
            <person name="Kennedy P.G."/>
        </authorList>
    </citation>
    <scope>NUCLEOTIDE SEQUENCE</scope>
    <source>
        <strain evidence="1">FC423</strain>
    </source>
</reference>
<protein>
    <submittedName>
        <fullName evidence="1">Uncharacterized protein</fullName>
    </submittedName>
</protein>
<name>A0A9P7JMV6_9AGAM</name>
<evidence type="ECO:0000313" key="2">
    <source>
        <dbReference type="Proteomes" id="UP000823399"/>
    </source>
</evidence>
<accession>A0A9P7JMV6</accession>
<keyword evidence="2" id="KW-1185">Reference proteome</keyword>